<feature type="chain" id="PRO_5002714648" description="NAD-dependent epimerase/dehydratase domain-containing protein" evidence="2">
    <location>
        <begin position="21"/>
        <end position="660"/>
    </location>
</feature>
<sequence>MASITCRTVLLLATVSYIHAEYRTVKKFLVLGGNGLMGSELVSLLNIQPATDITIVNRGNWYWDSYHRIKPFVTHVKCDRFIIHDCTQLKKVAESKFFFDVVFDFSSYQAKQLRDFLDLMRHRIGRYVYISSDSVYEVSQLPPNFNGEPSREEDAVRPASRTRQEELRLVDGYGHNKLECEEVLEDEHALTKLPYISLRIPDVIDPYSHLVSSYPRPIFSPCLTLSQTHILTLSHLIPDPYSHLVSPYPRPIFSPCLTLSQTHILTLSRLSQTHILTLSHLIPDPYSHLVSPYPRPIFSPCLTLSQTHILTLSHLIPDPYSHLVSPYPRPIFSPCLTLSQTHILTLSHLIPDPYSHLVSPYPRPIFSPCLILSQTHILTLSRLSQTHILTLSHPIPDPYSHLVSPYPRPIFSPCLTLSQTHILTLSHLIPDRYSHLVSPYPRPIFSPCLTLSQTHILTLSHLIPDPYSHLILGPRDNTDRFWFYFIWVKFQDVLKRPVNYPPYLQGRKLSFVFSEDVAILMNHLPYLPDNVFNQAYNLACKEMVTLEEFIKLLGEHVGVPDVQFDKVEERGATYFPSVQRGPLNITKAEKMLPWKPTALSRVIKKTAEFYSYAMFATEFKMQRDGTIKAFVPDEVMDKFHKKYQQIYGQELKIKRFPDEL</sequence>
<feature type="domain" description="NAD-dependent epimerase/dehydratase" evidence="3">
    <location>
        <begin position="29"/>
        <end position="207"/>
    </location>
</feature>
<organism evidence="4 5">
    <name type="scientific">Nematostella vectensis</name>
    <name type="common">Starlet sea anemone</name>
    <dbReference type="NCBI Taxonomy" id="45351"/>
    <lineage>
        <taxon>Eukaryota</taxon>
        <taxon>Metazoa</taxon>
        <taxon>Cnidaria</taxon>
        <taxon>Anthozoa</taxon>
        <taxon>Hexacorallia</taxon>
        <taxon>Actiniaria</taxon>
        <taxon>Edwardsiidae</taxon>
        <taxon>Nematostella</taxon>
    </lineage>
</organism>
<dbReference type="STRING" id="45351.A7RRD1"/>
<evidence type="ECO:0000259" key="3">
    <source>
        <dbReference type="Pfam" id="PF01370"/>
    </source>
</evidence>
<keyword evidence="2" id="KW-0732">Signal</keyword>
<dbReference type="SUPFAM" id="SSF51735">
    <property type="entry name" value="NAD(P)-binding Rossmann-fold domains"/>
    <property type="match status" value="2"/>
</dbReference>
<dbReference type="Proteomes" id="UP000001593">
    <property type="component" value="Unassembled WGS sequence"/>
</dbReference>
<feature type="compositionally biased region" description="Basic and acidic residues" evidence="1">
    <location>
        <begin position="149"/>
        <end position="161"/>
    </location>
</feature>
<dbReference type="PANTHER" id="PTHR43725">
    <property type="entry name" value="UDP-GLUCOSE 4-EPIMERASE"/>
    <property type="match status" value="1"/>
</dbReference>
<evidence type="ECO:0000313" key="5">
    <source>
        <dbReference type="Proteomes" id="UP000001593"/>
    </source>
</evidence>
<protein>
    <recommendedName>
        <fullName evidence="3">NAD-dependent epimerase/dehydratase domain-containing protein</fullName>
    </recommendedName>
</protein>
<evidence type="ECO:0000256" key="2">
    <source>
        <dbReference type="SAM" id="SignalP"/>
    </source>
</evidence>
<name>A7RRD1_NEMVE</name>
<dbReference type="InterPro" id="IPR001509">
    <property type="entry name" value="Epimerase_deHydtase"/>
</dbReference>
<dbReference type="AlphaFoldDB" id="A7RRD1"/>
<dbReference type="Pfam" id="PF01370">
    <property type="entry name" value="Epimerase"/>
    <property type="match status" value="1"/>
</dbReference>
<feature type="region of interest" description="Disordered" evidence="1">
    <location>
        <begin position="142"/>
        <end position="161"/>
    </location>
</feature>
<gene>
    <name evidence="4" type="ORF">NEMVEDRAFT_v1g200983</name>
</gene>
<feature type="signal peptide" evidence="2">
    <location>
        <begin position="1"/>
        <end position="20"/>
    </location>
</feature>
<dbReference type="InterPro" id="IPR036291">
    <property type="entry name" value="NAD(P)-bd_dom_sf"/>
</dbReference>
<dbReference type="GO" id="GO:0005829">
    <property type="term" value="C:cytosol"/>
    <property type="evidence" value="ECO:0000318"/>
    <property type="project" value="GO_Central"/>
</dbReference>
<dbReference type="HOGENOM" id="CLU_415804_0_0_1"/>
<proteinExistence type="predicted"/>
<evidence type="ECO:0000313" key="4">
    <source>
        <dbReference type="EMBL" id="EDO45925.1"/>
    </source>
</evidence>
<dbReference type="eggNOG" id="ENOG502RYYC">
    <property type="taxonomic scope" value="Eukaryota"/>
</dbReference>
<dbReference type="GO" id="GO:0005996">
    <property type="term" value="P:monosaccharide metabolic process"/>
    <property type="evidence" value="ECO:0000318"/>
    <property type="project" value="GO_Central"/>
</dbReference>
<evidence type="ECO:0000256" key="1">
    <source>
        <dbReference type="SAM" id="MobiDB-lite"/>
    </source>
</evidence>
<dbReference type="Gene3D" id="3.40.50.720">
    <property type="entry name" value="NAD(P)-binding Rossmann-like Domain"/>
    <property type="match status" value="2"/>
</dbReference>
<keyword evidence="5" id="KW-1185">Reference proteome</keyword>
<dbReference type="EMBL" id="DS469531">
    <property type="protein sequence ID" value="EDO45925.1"/>
    <property type="molecule type" value="Genomic_DNA"/>
</dbReference>
<accession>A7RRD1</accession>
<reference evidence="4 5" key="1">
    <citation type="journal article" date="2007" name="Science">
        <title>Sea anemone genome reveals ancestral eumetazoan gene repertoire and genomic organization.</title>
        <authorList>
            <person name="Putnam N.H."/>
            <person name="Srivastava M."/>
            <person name="Hellsten U."/>
            <person name="Dirks B."/>
            <person name="Chapman J."/>
            <person name="Salamov A."/>
            <person name="Terry A."/>
            <person name="Shapiro H."/>
            <person name="Lindquist E."/>
            <person name="Kapitonov V.V."/>
            <person name="Jurka J."/>
            <person name="Genikhovich G."/>
            <person name="Grigoriev I.V."/>
            <person name="Lucas S.M."/>
            <person name="Steele R.E."/>
            <person name="Finnerty J.R."/>
            <person name="Technau U."/>
            <person name="Martindale M.Q."/>
            <person name="Rokhsar D.S."/>
        </authorList>
    </citation>
    <scope>NUCLEOTIDE SEQUENCE [LARGE SCALE GENOMIC DNA]</scope>
    <source>
        <strain evidence="5">CH2 X CH6</strain>
    </source>
</reference>
<dbReference type="PANTHER" id="PTHR43725:SF32">
    <property type="entry name" value="NAD-DEPENDENT EPIMERASE_DEHYDRATASE DOMAIN-CONTAINING PROTEIN"/>
    <property type="match status" value="1"/>
</dbReference>
<dbReference type="InParanoid" id="A7RRD1"/>
<dbReference type="GO" id="GO:0003978">
    <property type="term" value="F:UDP-glucose 4-epimerase activity"/>
    <property type="evidence" value="ECO:0000318"/>
    <property type="project" value="GO_Central"/>
</dbReference>